<dbReference type="Proteomes" id="UP000762676">
    <property type="component" value="Unassembled WGS sequence"/>
</dbReference>
<proteinExistence type="predicted"/>
<keyword evidence="3" id="KW-1185">Reference proteome</keyword>
<feature type="transmembrane region" description="Helical" evidence="1">
    <location>
        <begin position="131"/>
        <end position="152"/>
    </location>
</feature>
<dbReference type="Pfam" id="PF10027">
    <property type="entry name" value="DUF2269"/>
    <property type="match status" value="1"/>
</dbReference>
<accession>A0AAV4ETH9</accession>
<feature type="transmembrane region" description="Helical" evidence="1">
    <location>
        <begin position="82"/>
        <end position="103"/>
    </location>
</feature>
<keyword evidence="1" id="KW-1133">Transmembrane helix</keyword>
<comment type="caution">
    <text evidence="2">The sequence shown here is derived from an EMBL/GenBank/DDBJ whole genome shotgun (WGS) entry which is preliminary data.</text>
</comment>
<organism evidence="2 3">
    <name type="scientific">Elysia marginata</name>
    <dbReference type="NCBI Taxonomy" id="1093978"/>
    <lineage>
        <taxon>Eukaryota</taxon>
        <taxon>Metazoa</taxon>
        <taxon>Spiralia</taxon>
        <taxon>Lophotrochozoa</taxon>
        <taxon>Mollusca</taxon>
        <taxon>Gastropoda</taxon>
        <taxon>Heterobranchia</taxon>
        <taxon>Euthyneura</taxon>
        <taxon>Panpulmonata</taxon>
        <taxon>Sacoglossa</taxon>
        <taxon>Placobranchoidea</taxon>
        <taxon>Plakobranchidae</taxon>
        <taxon>Elysia</taxon>
    </lineage>
</organism>
<keyword evidence="1" id="KW-0812">Transmembrane</keyword>
<feature type="transmembrane region" description="Helical" evidence="1">
    <location>
        <begin position="12"/>
        <end position="30"/>
    </location>
</feature>
<evidence type="ECO:0000313" key="2">
    <source>
        <dbReference type="EMBL" id="GFR64066.1"/>
    </source>
</evidence>
<evidence type="ECO:0000313" key="3">
    <source>
        <dbReference type="Proteomes" id="UP000762676"/>
    </source>
</evidence>
<dbReference type="AlphaFoldDB" id="A0AAV4ETH9"/>
<name>A0AAV4ETH9_9GAST</name>
<evidence type="ECO:0000256" key="1">
    <source>
        <dbReference type="SAM" id="Phobius"/>
    </source>
</evidence>
<gene>
    <name evidence="2" type="ORF">ElyMa_005497400</name>
</gene>
<dbReference type="InterPro" id="IPR018729">
    <property type="entry name" value="DUF2269_transmembrane"/>
</dbReference>
<keyword evidence="1" id="KW-0472">Membrane</keyword>
<reference evidence="2 3" key="1">
    <citation type="journal article" date="2021" name="Elife">
        <title>Chloroplast acquisition without the gene transfer in kleptoplastic sea slugs, Plakobranchus ocellatus.</title>
        <authorList>
            <person name="Maeda T."/>
            <person name="Takahashi S."/>
            <person name="Yoshida T."/>
            <person name="Shimamura S."/>
            <person name="Takaki Y."/>
            <person name="Nagai Y."/>
            <person name="Toyoda A."/>
            <person name="Suzuki Y."/>
            <person name="Arimoto A."/>
            <person name="Ishii H."/>
            <person name="Satoh N."/>
            <person name="Nishiyama T."/>
            <person name="Hasebe M."/>
            <person name="Maruyama T."/>
            <person name="Minagawa J."/>
            <person name="Obokata J."/>
            <person name="Shigenobu S."/>
        </authorList>
    </citation>
    <scope>NUCLEOTIDE SEQUENCE [LARGE SCALE GENOMIC DNA]</scope>
</reference>
<protein>
    <submittedName>
        <fullName evidence="2">Membrane protein</fullName>
    </submittedName>
</protein>
<feature type="transmembrane region" description="Helical" evidence="1">
    <location>
        <begin position="50"/>
        <end position="76"/>
    </location>
</feature>
<sequence length="157" mass="17806">MEYYLPLKLVHILSSTVLFGTGIGSAFFMWRADRSRDVGRVAVISRQVVLVDWCFTTPAVVVQPLTGLAMVWLAGFSLTSPWILLSIALYGFIGLCWLPVVWIQCRIARDSAKANVAAAGFNYPHRYLMRYWYALGWAAFVSMLGIFFLMVFKPVLW</sequence>
<dbReference type="EMBL" id="BMAT01010964">
    <property type="protein sequence ID" value="GFR64066.1"/>
    <property type="molecule type" value="Genomic_DNA"/>
</dbReference>